<dbReference type="AlphaFoldDB" id="A0AAC9XP99"/>
<dbReference type="EMBL" id="CP022272">
    <property type="protein sequence ID" value="ASJ97735.1"/>
    <property type="molecule type" value="Genomic_DNA"/>
</dbReference>
<reference evidence="3 4" key="1">
    <citation type="submission" date="2017-06" db="EMBL/GenBank/DDBJ databases">
        <title>Complete genome sequence of Shewanella marisflavi EP1 associated with anaerobic 2,4-dinitrotoluene reduction and salt tolerance.</title>
        <authorList>
            <person name="Huang J."/>
        </authorList>
    </citation>
    <scope>NUCLEOTIDE SEQUENCE [LARGE SCALE GENOMIC DNA]</scope>
    <source>
        <strain evidence="3 4">EP1</strain>
    </source>
</reference>
<dbReference type="PANTHER" id="PTHR11060:SF0">
    <property type="entry name" value="PROTEIN MEMO1"/>
    <property type="match status" value="1"/>
</dbReference>
<dbReference type="NCBIfam" id="TIGR04336">
    <property type="entry name" value="AmmeMemoSam_B"/>
    <property type="match status" value="1"/>
</dbReference>
<dbReference type="RefSeq" id="WP_088905288.1">
    <property type="nucleotide sequence ID" value="NZ_CP022272.1"/>
</dbReference>
<dbReference type="InterPro" id="IPR002737">
    <property type="entry name" value="MEMO1_fam"/>
</dbReference>
<dbReference type="CDD" id="cd07361">
    <property type="entry name" value="MEMO_like"/>
    <property type="match status" value="1"/>
</dbReference>
<dbReference type="KEGG" id="smav:CFF01_14735"/>
<protein>
    <recommendedName>
        <fullName evidence="2">MEMO1 family protein CFF01_14735</fullName>
    </recommendedName>
</protein>
<evidence type="ECO:0000256" key="2">
    <source>
        <dbReference type="HAMAP-Rule" id="MF_00055"/>
    </source>
</evidence>
<proteinExistence type="inferred from homology"/>
<organism evidence="3 4">
    <name type="scientific">Shewanella marisflavi</name>
    <dbReference type="NCBI Taxonomy" id="260364"/>
    <lineage>
        <taxon>Bacteria</taxon>
        <taxon>Pseudomonadati</taxon>
        <taxon>Pseudomonadota</taxon>
        <taxon>Gammaproteobacteria</taxon>
        <taxon>Alteromonadales</taxon>
        <taxon>Shewanellaceae</taxon>
        <taxon>Shewanella</taxon>
    </lineage>
</organism>
<evidence type="ECO:0000313" key="3">
    <source>
        <dbReference type="EMBL" id="ASJ97735.1"/>
    </source>
</evidence>
<comment type="similarity">
    <text evidence="1 2">Belongs to the MEMO1 family.</text>
</comment>
<gene>
    <name evidence="3" type="primary">amrB</name>
    <name evidence="3" type="ORF">CFF01_14735</name>
</gene>
<accession>A0AAC9XP99</accession>
<dbReference type="Gene3D" id="3.40.830.10">
    <property type="entry name" value="LigB-like"/>
    <property type="match status" value="1"/>
</dbReference>
<dbReference type="PANTHER" id="PTHR11060">
    <property type="entry name" value="PROTEIN MEMO1"/>
    <property type="match status" value="1"/>
</dbReference>
<dbReference type="HAMAP" id="MF_00055">
    <property type="entry name" value="MEMO1"/>
    <property type="match status" value="1"/>
</dbReference>
<evidence type="ECO:0000313" key="4">
    <source>
        <dbReference type="Proteomes" id="UP000198233"/>
    </source>
</evidence>
<name>A0AAC9XP99_9GAMM</name>
<dbReference type="Pfam" id="PF01875">
    <property type="entry name" value="Memo"/>
    <property type="match status" value="1"/>
</dbReference>
<sequence>MKYRPAAVAGRFYPADPPQLMQQINSYFSEPPCCGIIPKALILPHAGYLYSGVVAAKALTLLRNRQQAYTRILLLGPSHYVGLNGCALPRSDAFITPLGEIPIDKAGVTQLLAQRLAIESDTAHQKEHALEVQLPLLQSCLEEFTLLPVVVGATSPEAVHRLINEVADQETLIIVSSDLSHYHPYGEANRIDADTRSNILSLDAHLSPEQACGCHPLNGLLAFAKKVNWQIKCVTHTNSGDVIARSESRQPRDNEEVVGYASFVLY</sequence>
<dbReference type="Proteomes" id="UP000198233">
    <property type="component" value="Chromosome"/>
</dbReference>
<evidence type="ECO:0000256" key="1">
    <source>
        <dbReference type="ARBA" id="ARBA00006315"/>
    </source>
</evidence>